<protein>
    <submittedName>
        <fullName evidence="1">Uncharacterized protein</fullName>
    </submittedName>
</protein>
<sequence>MKQWAAKVYNIYFQAVQINLLNWIEVETNAKCRKAYRKHLQAVISA</sequence>
<organism evidence="1 2">
    <name type="scientific">Anaerostipes butyraticus</name>
    <dbReference type="NCBI Taxonomy" id="645466"/>
    <lineage>
        <taxon>Bacteria</taxon>
        <taxon>Bacillati</taxon>
        <taxon>Bacillota</taxon>
        <taxon>Clostridia</taxon>
        <taxon>Lachnospirales</taxon>
        <taxon>Lachnospiraceae</taxon>
        <taxon>Anaerostipes</taxon>
    </lineage>
</organism>
<dbReference type="Proteomes" id="UP000613208">
    <property type="component" value="Unassembled WGS sequence"/>
</dbReference>
<comment type="caution">
    <text evidence="1">The sequence shown here is derived from an EMBL/GenBank/DDBJ whole genome shotgun (WGS) entry which is preliminary data.</text>
</comment>
<keyword evidence="2" id="KW-1185">Reference proteome</keyword>
<accession>A0A916Q978</accession>
<dbReference type="AlphaFoldDB" id="A0A916Q978"/>
<reference evidence="1" key="1">
    <citation type="submission" date="2020-06" db="EMBL/GenBank/DDBJ databases">
        <title>Characterization of fructooligosaccharide metabolism and fructooligosaccharide-degrading enzymes in human commensal butyrate producers.</title>
        <authorList>
            <person name="Tanno H."/>
            <person name="Fujii T."/>
            <person name="Hirano K."/>
            <person name="Maeno S."/>
            <person name="Tonozuka T."/>
            <person name="Sakamoto M."/>
            <person name="Ohkuma M."/>
            <person name="Tochio T."/>
            <person name="Endo A."/>
        </authorList>
    </citation>
    <scope>NUCLEOTIDE SEQUENCE</scope>
    <source>
        <strain evidence="1">JCM 17466</strain>
    </source>
</reference>
<dbReference type="RefSeq" id="WP_201312298.1">
    <property type="nucleotide sequence ID" value="NZ_BLYI01000070.1"/>
</dbReference>
<evidence type="ECO:0000313" key="1">
    <source>
        <dbReference type="EMBL" id="GFO86652.1"/>
    </source>
</evidence>
<proteinExistence type="predicted"/>
<dbReference type="EMBL" id="BLYI01000070">
    <property type="protein sequence ID" value="GFO86652.1"/>
    <property type="molecule type" value="Genomic_DNA"/>
</dbReference>
<name>A0A916Q978_9FIRM</name>
<gene>
    <name evidence="1" type="ORF">ANBU17_29990</name>
</gene>
<evidence type="ECO:0000313" key="2">
    <source>
        <dbReference type="Proteomes" id="UP000613208"/>
    </source>
</evidence>